<comment type="similarity">
    <text evidence="2 6">Belongs to the transposase mutator family.</text>
</comment>
<evidence type="ECO:0000313" key="8">
    <source>
        <dbReference type="Proteomes" id="UP000620147"/>
    </source>
</evidence>
<evidence type="ECO:0000256" key="6">
    <source>
        <dbReference type="RuleBase" id="RU365089"/>
    </source>
</evidence>
<evidence type="ECO:0000256" key="5">
    <source>
        <dbReference type="ARBA" id="ARBA00023172"/>
    </source>
</evidence>
<evidence type="ECO:0000256" key="1">
    <source>
        <dbReference type="ARBA" id="ARBA00002190"/>
    </source>
</evidence>
<sequence>MPLEPIYAVVFPDAIHYHVRSEGQIVKKAVYIAISIDPDGRKDVLGMWVGENESAKFWATVLNSLKNRGVEDIFIACTDNLTGFSAAIEAVYPKTEIQNCIIHQLRNSSKYVSYKDLKAFMADLKAVYAAVDESAALDAIDTFAEHWDKKYPKIS</sequence>
<accession>A0ABQ1DYH7</accession>
<keyword evidence="3 6" id="KW-0815">Transposition</keyword>
<keyword evidence="5 6" id="KW-0233">DNA recombination</keyword>
<reference evidence="7 8" key="1">
    <citation type="submission" date="2020-06" db="EMBL/GenBank/DDBJ databases">
        <title>Characterization of fructooligosaccharide metabolism and fructooligosaccharide-degrading enzymes in human commensal butyrate producers.</title>
        <authorList>
            <person name="Tanno H."/>
            <person name="Fujii T."/>
            <person name="Hirano K."/>
            <person name="Maeno S."/>
            <person name="Tonozuka T."/>
            <person name="Sakamoto M."/>
            <person name="Ohkuma M."/>
            <person name="Tochio T."/>
            <person name="Endo A."/>
        </authorList>
    </citation>
    <scope>NUCLEOTIDE SEQUENCE [LARGE SCALE GENOMIC DNA]</scope>
    <source>
        <strain evidence="7 8">JCM 31056</strain>
    </source>
</reference>
<comment type="caution">
    <text evidence="7">The sequence shown here is derived from an EMBL/GenBank/DDBJ whole genome shotgun (WGS) entry which is preliminary data.</text>
</comment>
<protein>
    <recommendedName>
        <fullName evidence="6">Mutator family transposase</fullName>
    </recommendedName>
</protein>
<keyword evidence="8" id="KW-1185">Reference proteome</keyword>
<evidence type="ECO:0000256" key="4">
    <source>
        <dbReference type="ARBA" id="ARBA00023125"/>
    </source>
</evidence>
<keyword evidence="6" id="KW-0814">Transposable element</keyword>
<organism evidence="7 8">
    <name type="scientific">Butyricicoccus faecihominis</name>
    <dbReference type="NCBI Taxonomy" id="1712515"/>
    <lineage>
        <taxon>Bacteria</taxon>
        <taxon>Bacillati</taxon>
        <taxon>Bacillota</taxon>
        <taxon>Clostridia</taxon>
        <taxon>Eubacteriales</taxon>
        <taxon>Butyricicoccaceae</taxon>
        <taxon>Butyricicoccus</taxon>
    </lineage>
</organism>
<gene>
    <name evidence="7" type="ORF">BUFA31_09450</name>
</gene>
<name>A0ABQ1DYH7_9FIRM</name>
<dbReference type="PANTHER" id="PTHR33217">
    <property type="entry name" value="TRANSPOSASE FOR INSERTION SEQUENCE ELEMENT IS1081"/>
    <property type="match status" value="1"/>
</dbReference>
<evidence type="ECO:0000256" key="2">
    <source>
        <dbReference type="ARBA" id="ARBA00010961"/>
    </source>
</evidence>
<proteinExistence type="inferred from homology"/>
<evidence type="ECO:0000256" key="3">
    <source>
        <dbReference type="ARBA" id="ARBA00022578"/>
    </source>
</evidence>
<keyword evidence="4 6" id="KW-0238">DNA-binding</keyword>
<dbReference type="InterPro" id="IPR001207">
    <property type="entry name" value="Transposase_mutator"/>
</dbReference>
<evidence type="ECO:0000313" key="7">
    <source>
        <dbReference type="EMBL" id="GFO87781.1"/>
    </source>
</evidence>
<dbReference type="EMBL" id="BLYJ01000008">
    <property type="protein sequence ID" value="GFO87781.1"/>
    <property type="molecule type" value="Genomic_DNA"/>
</dbReference>
<comment type="function">
    <text evidence="1 6">Required for the transposition of the insertion element.</text>
</comment>
<dbReference type="Proteomes" id="UP000620147">
    <property type="component" value="Unassembled WGS sequence"/>
</dbReference>
<dbReference type="PROSITE" id="PS01007">
    <property type="entry name" value="TRANSPOSASE_MUTATOR"/>
    <property type="match status" value="1"/>
</dbReference>
<dbReference type="Pfam" id="PF00872">
    <property type="entry name" value="Transposase_mut"/>
    <property type="match status" value="1"/>
</dbReference>
<dbReference type="PANTHER" id="PTHR33217:SF8">
    <property type="entry name" value="MUTATOR FAMILY TRANSPOSASE"/>
    <property type="match status" value="1"/>
</dbReference>